<accession>A0A8S4BWF7</accession>
<evidence type="ECO:0000256" key="8">
    <source>
        <dbReference type="SAM" id="MobiDB-lite"/>
    </source>
</evidence>
<dbReference type="PANTHER" id="PTHR10786">
    <property type="entry name" value="CHOLECYSTOKININ"/>
    <property type="match status" value="1"/>
</dbReference>
<feature type="region of interest" description="Disordered" evidence="8">
    <location>
        <begin position="1"/>
        <end position="44"/>
    </location>
</feature>
<keyword evidence="3" id="KW-0964">Secreted</keyword>
<reference evidence="10" key="1">
    <citation type="submission" date="2021-05" db="EMBL/GenBank/DDBJ databases">
        <authorList>
            <person name="Tigano A."/>
        </authorList>
    </citation>
    <scope>NUCLEOTIDE SEQUENCE</scope>
</reference>
<evidence type="ECO:0000256" key="5">
    <source>
        <dbReference type="ARBA" id="ARBA00022685"/>
    </source>
</evidence>
<dbReference type="GO" id="GO:0005615">
    <property type="term" value="C:extracellular space"/>
    <property type="evidence" value="ECO:0007669"/>
    <property type="project" value="TreeGrafter"/>
</dbReference>
<evidence type="ECO:0000313" key="10">
    <source>
        <dbReference type="EMBL" id="CAG6015927.1"/>
    </source>
</evidence>
<dbReference type="GO" id="GO:0005184">
    <property type="term" value="F:neuropeptide hormone activity"/>
    <property type="evidence" value="ECO:0007669"/>
    <property type="project" value="InterPro"/>
</dbReference>
<evidence type="ECO:0000256" key="7">
    <source>
        <dbReference type="RuleBase" id="RU004362"/>
    </source>
</evidence>
<comment type="caution">
    <text evidence="10">The sequence shown here is derived from an EMBL/GenBank/DDBJ whole genome shotgun (WGS) entry which is preliminary data.</text>
</comment>
<dbReference type="AlphaFoldDB" id="A0A8S4BWF7"/>
<dbReference type="InterPro" id="IPR013152">
    <property type="entry name" value="Gastrin/cholecystokinin_CS"/>
</dbReference>
<evidence type="ECO:0000256" key="2">
    <source>
        <dbReference type="ARBA" id="ARBA00006273"/>
    </source>
</evidence>
<evidence type="ECO:0000256" key="3">
    <source>
        <dbReference type="ARBA" id="ARBA00022525"/>
    </source>
</evidence>
<evidence type="ECO:0000259" key="9">
    <source>
        <dbReference type="Pfam" id="PF00918"/>
    </source>
</evidence>
<evidence type="ECO:0000256" key="6">
    <source>
        <dbReference type="ARBA" id="ARBA00022815"/>
    </source>
</evidence>
<dbReference type="PROSITE" id="PS00259">
    <property type="entry name" value="GASTRIN"/>
    <property type="match status" value="1"/>
</dbReference>
<evidence type="ECO:0000256" key="4">
    <source>
        <dbReference type="ARBA" id="ARBA00022641"/>
    </source>
</evidence>
<keyword evidence="6" id="KW-0027">Amidation</keyword>
<dbReference type="SMART" id="SM00029">
    <property type="entry name" value="GASTRIN"/>
    <property type="match status" value="1"/>
</dbReference>
<keyword evidence="11" id="KW-1185">Reference proteome</keyword>
<dbReference type="GO" id="GO:0007586">
    <property type="term" value="P:digestion"/>
    <property type="evidence" value="ECO:0007669"/>
    <property type="project" value="InterPro"/>
</dbReference>
<keyword evidence="4" id="KW-0765">Sulfation</keyword>
<proteinExistence type="inferred from homology"/>
<dbReference type="Proteomes" id="UP000677803">
    <property type="component" value="Unassembled WGS sequence"/>
</dbReference>
<evidence type="ECO:0000256" key="1">
    <source>
        <dbReference type="ARBA" id="ARBA00004613"/>
    </source>
</evidence>
<keyword evidence="5" id="KW-0165">Cleavage on pair of basic residues</keyword>
<protein>
    <submittedName>
        <fullName evidence="10">(Atlantic silverside) hypothetical protein</fullName>
    </submittedName>
</protein>
<gene>
    <name evidence="10" type="ORF">MMEN_LOCUS19901</name>
</gene>
<feature type="compositionally biased region" description="Polar residues" evidence="8">
    <location>
        <begin position="33"/>
        <end position="44"/>
    </location>
</feature>
<dbReference type="Pfam" id="PF00918">
    <property type="entry name" value="Gastrin"/>
    <property type="match status" value="1"/>
</dbReference>
<dbReference type="InterPro" id="IPR001651">
    <property type="entry name" value="Gastrin/CCK"/>
</dbReference>
<comment type="subcellular location">
    <subcellularLocation>
        <location evidence="1 7">Secreted</location>
    </subcellularLocation>
</comment>
<feature type="compositionally biased region" description="Basic and acidic residues" evidence="8">
    <location>
        <begin position="7"/>
        <end position="20"/>
    </location>
</feature>
<dbReference type="PANTHER" id="PTHR10786:SF0">
    <property type="entry name" value="CHOLECYSTOKININ"/>
    <property type="match status" value="1"/>
</dbReference>
<organism evidence="10 11">
    <name type="scientific">Menidia menidia</name>
    <name type="common">Atlantic silverside</name>
    <dbReference type="NCBI Taxonomy" id="238744"/>
    <lineage>
        <taxon>Eukaryota</taxon>
        <taxon>Metazoa</taxon>
        <taxon>Chordata</taxon>
        <taxon>Craniata</taxon>
        <taxon>Vertebrata</taxon>
        <taxon>Euteleostomi</taxon>
        <taxon>Actinopterygii</taxon>
        <taxon>Neopterygii</taxon>
        <taxon>Teleostei</taxon>
        <taxon>Neoteleostei</taxon>
        <taxon>Acanthomorphata</taxon>
        <taxon>Ovalentaria</taxon>
        <taxon>Atherinomorphae</taxon>
        <taxon>Atheriniformes</taxon>
        <taxon>Atherinopsidae</taxon>
        <taxon>Menidiinae</taxon>
        <taxon>Menidia</taxon>
    </lineage>
</organism>
<feature type="region of interest" description="Disordered" evidence="8">
    <location>
        <begin position="89"/>
        <end position="116"/>
    </location>
</feature>
<dbReference type="EMBL" id="CAJRST010038888">
    <property type="protein sequence ID" value="CAG6015927.1"/>
    <property type="molecule type" value="Genomic_DNA"/>
</dbReference>
<feature type="domain" description="Gastrin/cholecystokinin peptide hormone" evidence="9">
    <location>
        <begin position="61"/>
        <end position="187"/>
    </location>
</feature>
<name>A0A8S4BWF7_9TELE</name>
<evidence type="ECO:0000313" key="11">
    <source>
        <dbReference type="Proteomes" id="UP000677803"/>
    </source>
</evidence>
<dbReference type="InterPro" id="IPR015499">
    <property type="entry name" value="CCK-like"/>
</dbReference>
<sequence>KPPNTDGDFRSETLLKRDAPARAISPHCEDGKTPTSILKQSSASSDHPFLVSTTSAVMNVSIYMWVILAALSSGSLSLPSQFMRDESLGPMAESLSDPSPDHTRQARSAPAPPSKQFVHFNQPQEDAEAPDSLSKLLSRLISRKGFPFQARTSLTSRAVAPSHRIKDRDYLGWMDFGRRSAEEYEYSP</sequence>
<dbReference type="OrthoDB" id="9862982at2759"/>
<dbReference type="GO" id="GO:0030424">
    <property type="term" value="C:axon"/>
    <property type="evidence" value="ECO:0007669"/>
    <property type="project" value="TreeGrafter"/>
</dbReference>
<feature type="non-terminal residue" evidence="10">
    <location>
        <position position="1"/>
    </location>
</feature>
<comment type="similarity">
    <text evidence="2 7">Belongs to the gastrin/cholecystokinin family.</text>
</comment>